<dbReference type="PANTHER" id="PTHR42925:SF1">
    <property type="entry name" value="VIRULENCE FACTOR MVIN"/>
    <property type="match status" value="1"/>
</dbReference>
<comment type="subcellular location">
    <subcellularLocation>
        <location evidence="1">Cell membrane</location>
        <topology evidence="1">Multi-pass membrane protein</topology>
    </subcellularLocation>
</comment>
<name>A0A7V5XI04_9BACT</name>
<keyword evidence="5" id="KW-0573">Peptidoglycan synthesis</keyword>
<dbReference type="GO" id="GO:0009252">
    <property type="term" value="P:peptidoglycan biosynthetic process"/>
    <property type="evidence" value="ECO:0007669"/>
    <property type="project" value="UniProtKB-KW"/>
</dbReference>
<evidence type="ECO:0000256" key="10">
    <source>
        <dbReference type="SAM" id="Phobius"/>
    </source>
</evidence>
<evidence type="ECO:0000256" key="8">
    <source>
        <dbReference type="ARBA" id="ARBA00060041"/>
    </source>
</evidence>
<feature type="transmembrane region" description="Helical" evidence="10">
    <location>
        <begin position="34"/>
        <end position="56"/>
    </location>
</feature>
<evidence type="ECO:0000256" key="9">
    <source>
        <dbReference type="ARBA" id="ARBA00061532"/>
    </source>
</evidence>
<dbReference type="Pfam" id="PF03023">
    <property type="entry name" value="MurJ"/>
    <property type="match status" value="1"/>
</dbReference>
<feature type="transmembrane region" description="Helical" evidence="10">
    <location>
        <begin position="104"/>
        <end position="125"/>
    </location>
</feature>
<keyword evidence="3 10" id="KW-0812">Transmembrane</keyword>
<evidence type="ECO:0000256" key="6">
    <source>
        <dbReference type="ARBA" id="ARBA00022989"/>
    </source>
</evidence>
<feature type="transmembrane region" description="Helical" evidence="10">
    <location>
        <begin position="316"/>
        <end position="339"/>
    </location>
</feature>
<feature type="transmembrane region" description="Helical" evidence="10">
    <location>
        <begin position="241"/>
        <end position="258"/>
    </location>
</feature>
<comment type="function">
    <text evidence="8">Involved in peptidoglycan biosynthesis. Transports lipid-linked peptidoglycan precursors from the inner to the outer leaflet of the cytoplasmic membrane.</text>
</comment>
<evidence type="ECO:0000313" key="11">
    <source>
        <dbReference type="EMBL" id="HHQ16742.1"/>
    </source>
</evidence>
<keyword evidence="7 10" id="KW-0472">Membrane</keyword>
<feature type="transmembrane region" description="Helical" evidence="10">
    <location>
        <begin position="176"/>
        <end position="197"/>
    </location>
</feature>
<evidence type="ECO:0000256" key="1">
    <source>
        <dbReference type="ARBA" id="ARBA00004651"/>
    </source>
</evidence>
<proteinExistence type="inferred from homology"/>
<evidence type="ECO:0000256" key="2">
    <source>
        <dbReference type="ARBA" id="ARBA00022475"/>
    </source>
</evidence>
<dbReference type="InterPro" id="IPR004268">
    <property type="entry name" value="MurJ"/>
</dbReference>
<feature type="transmembrane region" description="Helical" evidence="10">
    <location>
        <begin position="62"/>
        <end position="83"/>
    </location>
</feature>
<dbReference type="GO" id="GO:0008360">
    <property type="term" value="P:regulation of cell shape"/>
    <property type="evidence" value="ECO:0007669"/>
    <property type="project" value="UniProtKB-KW"/>
</dbReference>
<dbReference type="InterPro" id="IPR047135">
    <property type="entry name" value="YsiQ"/>
</dbReference>
<feature type="transmembrane region" description="Helical" evidence="10">
    <location>
        <begin position="359"/>
        <end position="377"/>
    </location>
</feature>
<organism evidence="11">
    <name type="scientific">Thermodesulfobacterium geofontis</name>
    <dbReference type="NCBI Taxonomy" id="1295609"/>
    <lineage>
        <taxon>Bacteria</taxon>
        <taxon>Pseudomonadati</taxon>
        <taxon>Thermodesulfobacteriota</taxon>
        <taxon>Thermodesulfobacteria</taxon>
        <taxon>Thermodesulfobacteriales</taxon>
        <taxon>Thermodesulfobacteriaceae</taxon>
        <taxon>Thermodesulfobacterium</taxon>
    </lineage>
</organism>
<dbReference type="AlphaFoldDB" id="A0A7V5XI04"/>
<feature type="transmembrane region" description="Helical" evidence="10">
    <location>
        <begin position="203"/>
        <end position="221"/>
    </location>
</feature>
<feature type="transmembrane region" description="Helical" evidence="10">
    <location>
        <begin position="145"/>
        <end position="164"/>
    </location>
</feature>
<comment type="caution">
    <text evidence="11">The sequence shown here is derived from an EMBL/GenBank/DDBJ whole genome shotgun (WGS) entry which is preliminary data.</text>
</comment>
<keyword evidence="6 10" id="KW-1133">Transmembrane helix</keyword>
<evidence type="ECO:0000256" key="7">
    <source>
        <dbReference type="ARBA" id="ARBA00023136"/>
    </source>
</evidence>
<feature type="transmembrane region" description="Helical" evidence="10">
    <location>
        <begin position="420"/>
        <end position="438"/>
    </location>
</feature>
<sequence length="445" mass="51556">MIFMGESLKTFLTNLFTFSTKPEAIRYALIRSSFLNLFARFAGYLKHLAIAILLGFSYQTDAVFMALSLLGIFLIFADVFDSIGVPNLVDARLQGEEAFKRLSALLLTFTLVLASSILAFSILLYPILKHIPIGFSKEAKHYLGVSYFLLLPYLFLNFIFHHFGAVLRSLRRFTEYFIGELFFSVSSFILIALGLYFFRDFRVIPISFSISQVLATLFLLLRAREFIHLKFYFDERVKLILNHFFYLSALYGVFHLYILVDRAFASLLGEKGISALTYGLLVAKVPRNIVKLEHMAITALSEVKVSFEKINLYIKYSFLISFPFMIGFFFLAKLVVLVFFGYGEFTLVDVEFTAEATKYYALSLAFMFIWPIFYRAFQVLNWLKPVFFITIIGVLANGFLNYLFVVIYKLGIKGICLGTFFAYFFLCLLSYFMLRLYFYKEKTKW</sequence>
<dbReference type="PANTHER" id="PTHR42925">
    <property type="entry name" value="MULTIDRUG AND TOXIN EFFLUX PROTEIN MATE FAMILY"/>
    <property type="match status" value="1"/>
</dbReference>
<accession>A0A7V5XI04</accession>
<keyword evidence="2" id="KW-1003">Cell membrane</keyword>
<feature type="transmembrane region" description="Helical" evidence="10">
    <location>
        <begin position="386"/>
        <end position="408"/>
    </location>
</feature>
<reference evidence="11" key="1">
    <citation type="journal article" date="2020" name="mSystems">
        <title>Genome- and Community-Level Interaction Insights into Carbon Utilization and Element Cycling Functions of Hydrothermarchaeota in Hydrothermal Sediment.</title>
        <authorList>
            <person name="Zhou Z."/>
            <person name="Liu Y."/>
            <person name="Xu W."/>
            <person name="Pan J."/>
            <person name="Luo Z.H."/>
            <person name="Li M."/>
        </authorList>
    </citation>
    <scope>NUCLEOTIDE SEQUENCE [LARGE SCALE GENOMIC DNA]</scope>
    <source>
        <strain evidence="11">SpSt-106</strain>
    </source>
</reference>
<comment type="similarity">
    <text evidence="9">Belongs to the MurJ/MviN family.</text>
</comment>
<evidence type="ECO:0000256" key="3">
    <source>
        <dbReference type="ARBA" id="ARBA00022692"/>
    </source>
</evidence>
<evidence type="ECO:0000256" key="4">
    <source>
        <dbReference type="ARBA" id="ARBA00022960"/>
    </source>
</evidence>
<gene>
    <name evidence="11" type="ORF">ENM15_08035</name>
</gene>
<keyword evidence="4" id="KW-0133">Cell shape</keyword>
<dbReference type="EMBL" id="DRWR01000130">
    <property type="protein sequence ID" value="HHQ16742.1"/>
    <property type="molecule type" value="Genomic_DNA"/>
</dbReference>
<protein>
    <submittedName>
        <fullName evidence="11">Murein biosynthesis integral membrane protein MurJ</fullName>
    </submittedName>
</protein>
<dbReference type="GO" id="GO:0005886">
    <property type="term" value="C:plasma membrane"/>
    <property type="evidence" value="ECO:0007669"/>
    <property type="project" value="UniProtKB-SubCell"/>
</dbReference>
<evidence type="ECO:0000256" key="5">
    <source>
        <dbReference type="ARBA" id="ARBA00022984"/>
    </source>
</evidence>